<proteinExistence type="predicted"/>
<accession>A0A381LDU1</accession>
<sequence>MDSSNLTTAEADFSKLSTNDKQELRQFIANENQKAVIQNCTCFTIYFLPPLLFFYTVWTDIF</sequence>
<protein>
    <submittedName>
        <fullName evidence="1">Bgt-2609</fullName>
    </submittedName>
</protein>
<reference evidence="1" key="1">
    <citation type="submission" date="2018-07" db="EMBL/GenBank/DDBJ databases">
        <authorList>
            <person name="Quirk P.G."/>
            <person name="Krulwich T.A."/>
        </authorList>
    </citation>
    <scope>NUCLEOTIDE SEQUENCE</scope>
    <source>
        <strain evidence="1">96224</strain>
    </source>
</reference>
<dbReference type="AlphaFoldDB" id="A0A381LDU1"/>
<dbReference type="OrthoDB" id="344165at2759"/>
<dbReference type="EMBL" id="UIGY01000161">
    <property type="protein sequence ID" value="SUZ12043.1"/>
    <property type="molecule type" value="Genomic_DNA"/>
</dbReference>
<evidence type="ECO:0000313" key="1">
    <source>
        <dbReference type="EMBL" id="SUZ12043.1"/>
    </source>
</evidence>
<gene>
    <name evidence="1" type="ORF">BGT96224V2_LOCUS5197</name>
</gene>
<organism evidence="1">
    <name type="scientific">Blumeria graminis f. sp. tritici 96224</name>
    <dbReference type="NCBI Taxonomy" id="1268274"/>
    <lineage>
        <taxon>Eukaryota</taxon>
        <taxon>Fungi</taxon>
        <taxon>Dikarya</taxon>
        <taxon>Ascomycota</taxon>
        <taxon>Pezizomycotina</taxon>
        <taxon>Leotiomycetes</taxon>
        <taxon>Erysiphales</taxon>
        <taxon>Erysiphaceae</taxon>
        <taxon>Blumeria</taxon>
    </lineage>
</organism>
<name>A0A381LDU1_BLUGR</name>